<dbReference type="PANTHER" id="PTHR43738:SF2">
    <property type="entry name" value="ABC TRANSPORTER PERMEASE"/>
    <property type="match status" value="1"/>
</dbReference>
<feature type="domain" description="ABC3 transporter permease C-terminal" evidence="11">
    <location>
        <begin position="279"/>
        <end position="401"/>
    </location>
</feature>
<dbReference type="RefSeq" id="WP_131920093.1">
    <property type="nucleotide sequence ID" value="NZ_JAOQNU010000024.1"/>
</dbReference>
<gene>
    <name evidence="12" type="ORF">EDD73_12416</name>
</gene>
<comment type="caution">
    <text evidence="12">The sequence shown here is derived from an EMBL/GenBank/DDBJ whole genome shotgun (WGS) entry which is preliminary data.</text>
</comment>
<keyword evidence="7 10" id="KW-1133">Transmembrane helix</keyword>
<evidence type="ECO:0000256" key="3">
    <source>
        <dbReference type="ARBA" id="ARBA00011131"/>
    </source>
</evidence>
<keyword evidence="13" id="KW-1185">Reference proteome</keyword>
<evidence type="ECO:0000313" key="13">
    <source>
        <dbReference type="Proteomes" id="UP000294813"/>
    </source>
</evidence>
<reference evidence="12 13" key="1">
    <citation type="submission" date="2019-03" db="EMBL/GenBank/DDBJ databases">
        <title>Genomic Encyclopedia of Type Strains, Phase IV (KMG-IV): sequencing the most valuable type-strain genomes for metagenomic binning, comparative biology and taxonomic classification.</title>
        <authorList>
            <person name="Goeker M."/>
        </authorList>
    </citation>
    <scope>NUCLEOTIDE SEQUENCE [LARGE SCALE GENOMIC DNA]</scope>
    <source>
        <strain evidence="12 13">DSM 11170</strain>
    </source>
</reference>
<feature type="transmembrane region" description="Helical" evidence="10">
    <location>
        <begin position="366"/>
        <end position="391"/>
    </location>
</feature>
<dbReference type="OrthoDB" id="6313at2"/>
<feature type="transmembrane region" description="Helical" evidence="10">
    <location>
        <begin position="320"/>
        <end position="346"/>
    </location>
</feature>
<comment type="similarity">
    <text evidence="2">Belongs to the ABC-4 integral membrane protein family. HrtB subfamily.</text>
</comment>
<evidence type="ECO:0000256" key="6">
    <source>
        <dbReference type="ARBA" id="ARBA00022692"/>
    </source>
</evidence>
<comment type="subcellular location">
    <subcellularLocation>
        <location evidence="1">Cell membrane</location>
        <topology evidence="1">Multi-pass membrane protein</topology>
    </subcellularLocation>
</comment>
<evidence type="ECO:0000313" key="12">
    <source>
        <dbReference type="EMBL" id="TCP62043.1"/>
    </source>
</evidence>
<comment type="subunit">
    <text evidence="3">The complex is composed of two ATP-binding proteins (HrtA), two transmembrane proteins (HrtB) and a solute-binding protein.</text>
</comment>
<evidence type="ECO:0000256" key="4">
    <source>
        <dbReference type="ARBA" id="ARBA00016962"/>
    </source>
</evidence>
<sequence length="409" mass="45368">MSIEQTQLCRLYHIAWRNLQRNRLRAGLLALSVALTTAILFGAYYFIHSIERSLDAGAGRMGADLIVTPVGLESSVENLLLSGIPAQVRMPKENSEKVAVVNGVEKVSPQLYMQTFIGECCNVYGEFPVIAIDPEADFTIRPFLLNDRPLERKEVAIGADIGAWDAWGMAYLPTWSESVRLLGTNFRVKNLLHRTNLGVDKTIFMHIDDARAIAARDDRHSVKPGDISVVMVKVKPGSAYEDVARDIEAAVPGVKVFTGNKLSRFVEAQLKPIKILLYAITGFVLLMASLQVMSIFSAIVHERRREIGYLRAMGATKGKVFQLFLWEGFWASLIGGGVGLFIALILLVDMRNVIQDLIPLPLLFPWFGDGVIVSFCTMVVAIMITLLSAVWPISRSMNLDPYEAVREGE</sequence>
<protein>
    <recommendedName>
        <fullName evidence="4">Putative hemin transport system permease protein HrtB</fullName>
    </recommendedName>
</protein>
<accession>A0A4R2RGH6</accession>
<evidence type="ECO:0000256" key="1">
    <source>
        <dbReference type="ARBA" id="ARBA00004651"/>
    </source>
</evidence>
<keyword evidence="5" id="KW-1003">Cell membrane</keyword>
<proteinExistence type="inferred from homology"/>
<evidence type="ECO:0000256" key="8">
    <source>
        <dbReference type="ARBA" id="ARBA00023136"/>
    </source>
</evidence>
<evidence type="ECO:0000256" key="7">
    <source>
        <dbReference type="ARBA" id="ARBA00022989"/>
    </source>
</evidence>
<evidence type="ECO:0000259" key="11">
    <source>
        <dbReference type="Pfam" id="PF02687"/>
    </source>
</evidence>
<comment type="function">
    <text evidence="9">Part of the ABC transporter complex hrt involved in hemin import. Responsible for the translocation of the substrate across the membrane.</text>
</comment>
<feature type="transmembrane region" description="Helical" evidence="10">
    <location>
        <begin position="275"/>
        <end position="300"/>
    </location>
</feature>
<dbReference type="InterPro" id="IPR051125">
    <property type="entry name" value="ABC-4/HrtB_transporter"/>
</dbReference>
<dbReference type="Proteomes" id="UP000294813">
    <property type="component" value="Unassembled WGS sequence"/>
</dbReference>
<dbReference type="GO" id="GO:0005886">
    <property type="term" value="C:plasma membrane"/>
    <property type="evidence" value="ECO:0007669"/>
    <property type="project" value="UniProtKB-SubCell"/>
</dbReference>
<organism evidence="12 13">
    <name type="scientific">Heliophilum fasciatum</name>
    <dbReference type="NCBI Taxonomy" id="35700"/>
    <lineage>
        <taxon>Bacteria</taxon>
        <taxon>Bacillati</taxon>
        <taxon>Bacillota</taxon>
        <taxon>Clostridia</taxon>
        <taxon>Eubacteriales</taxon>
        <taxon>Heliobacteriaceae</taxon>
        <taxon>Heliophilum</taxon>
    </lineage>
</organism>
<name>A0A4R2RGH6_9FIRM</name>
<dbReference type="InterPro" id="IPR003838">
    <property type="entry name" value="ABC3_permease_C"/>
</dbReference>
<keyword evidence="8 10" id="KW-0472">Membrane</keyword>
<evidence type="ECO:0000256" key="10">
    <source>
        <dbReference type="SAM" id="Phobius"/>
    </source>
</evidence>
<dbReference type="AlphaFoldDB" id="A0A4R2RGH6"/>
<dbReference type="PANTHER" id="PTHR43738">
    <property type="entry name" value="ABC TRANSPORTER, MEMBRANE PROTEIN"/>
    <property type="match status" value="1"/>
</dbReference>
<dbReference type="EMBL" id="SLXT01000024">
    <property type="protein sequence ID" value="TCP62043.1"/>
    <property type="molecule type" value="Genomic_DNA"/>
</dbReference>
<dbReference type="Pfam" id="PF02687">
    <property type="entry name" value="FtsX"/>
    <property type="match status" value="1"/>
</dbReference>
<evidence type="ECO:0000256" key="9">
    <source>
        <dbReference type="ARBA" id="ARBA00024973"/>
    </source>
</evidence>
<feature type="transmembrane region" description="Helical" evidence="10">
    <location>
        <begin position="26"/>
        <end position="47"/>
    </location>
</feature>
<evidence type="ECO:0000256" key="2">
    <source>
        <dbReference type="ARBA" id="ARBA00008697"/>
    </source>
</evidence>
<evidence type="ECO:0000256" key="5">
    <source>
        <dbReference type="ARBA" id="ARBA00022475"/>
    </source>
</evidence>
<keyword evidence="6 10" id="KW-0812">Transmembrane</keyword>